<dbReference type="PANTHER" id="PTHR43025">
    <property type="entry name" value="MONOGALACTOSYLDIACYLGLYCEROL SYNTHASE"/>
    <property type="match status" value="1"/>
</dbReference>
<evidence type="ECO:0000259" key="5">
    <source>
        <dbReference type="Pfam" id="PF06925"/>
    </source>
</evidence>
<keyword evidence="2" id="KW-0328">Glycosyltransferase</keyword>
<dbReference type="GO" id="GO:0016020">
    <property type="term" value="C:membrane"/>
    <property type="evidence" value="ECO:0007669"/>
    <property type="project" value="GOC"/>
</dbReference>
<keyword evidence="7" id="KW-1185">Reference proteome</keyword>
<evidence type="ECO:0000256" key="1">
    <source>
        <dbReference type="ARBA" id="ARBA00006962"/>
    </source>
</evidence>
<feature type="domain" description="Glycosyl transferase family 1" evidence="4">
    <location>
        <begin position="199"/>
        <end position="351"/>
    </location>
</feature>
<sequence length="379" mass="42095">MTQPPAHKPHILFLFSDTGGGHRSAAEAIIEALNLEFPGQVTTEMVDIFRQYAPRPLNYVPDIYPTLTRAPRMWQMGYRIIDGRRRVRNMYYVLWPYVGHSLQRLLREHPCDLVVSVHQLPNIPIVWAMGQQRRPFVTVVTDMVSTHAAWFNPRADLVIVPTELAKQRAIQMRVRPDKVQVVGMPVAERFTAPGGDRVQLRQKLGWPQDKPVVLMVGGGDGMGPLGKAVKAIDAAGLPAHLAVVCGRNKSLQNHLEAHPWQVGHTLYGFVRNMPDLMRAADVIVTKAGPGTISEAFIAGLPILLYSRLPGQEEGNVSYVVDEGAGVWAPEPEKIVETLSDWLYHPQTRGRVAAASLRLARPKATRQIACLLAEQLGIPK</sequence>
<protein>
    <submittedName>
        <fullName evidence="6">UDP-N-acetylglucosamine:LPS N-acetylglucosamine transferase</fullName>
    </submittedName>
</protein>
<reference evidence="6" key="1">
    <citation type="submission" date="2015-07" db="EMBL/GenBank/DDBJ databases">
        <title>Draft Genome Sequences of Anaerolinea thermolimosa IMO-1, Bellilinea caldifistulae GOMI-1, Leptolinea tardivitalis YMTK-2, Levilinea saccharolytica KIBI-1,Longilinea arvoryzae KOME-1, Previously Described as Members of the Anaerolineaceae (Chloroflexi).</title>
        <authorList>
            <person name="Sekiguchi Y."/>
            <person name="Ohashi A."/>
            <person name="Matsuura N."/>
            <person name="Tourlousse M.D."/>
        </authorList>
    </citation>
    <scope>NUCLEOTIDE SEQUENCE [LARGE SCALE GENOMIC DNA]</scope>
    <source>
        <strain evidence="6">KOME-1</strain>
    </source>
</reference>
<dbReference type="InterPro" id="IPR050519">
    <property type="entry name" value="Glycosyltransf_28_UgtP"/>
</dbReference>
<dbReference type="InterPro" id="IPR001296">
    <property type="entry name" value="Glyco_trans_1"/>
</dbReference>
<dbReference type="InterPro" id="IPR009695">
    <property type="entry name" value="Diacylglyc_glucosyltr_N"/>
</dbReference>
<dbReference type="RefSeq" id="WP_075073225.1">
    <property type="nucleotide sequence ID" value="NZ_DF967972.1"/>
</dbReference>
<feature type="domain" description="Diacylglycerol glucosyltransferase N-terminal" evidence="5">
    <location>
        <begin position="22"/>
        <end position="186"/>
    </location>
</feature>
<comment type="similarity">
    <text evidence="1">Belongs to the glycosyltransferase 28 family.</text>
</comment>
<organism evidence="6">
    <name type="scientific">Longilinea arvoryzae</name>
    <dbReference type="NCBI Taxonomy" id="360412"/>
    <lineage>
        <taxon>Bacteria</taxon>
        <taxon>Bacillati</taxon>
        <taxon>Chloroflexota</taxon>
        <taxon>Anaerolineae</taxon>
        <taxon>Anaerolineales</taxon>
        <taxon>Anaerolineaceae</taxon>
        <taxon>Longilinea</taxon>
    </lineage>
</organism>
<dbReference type="GO" id="GO:0009247">
    <property type="term" value="P:glycolipid biosynthetic process"/>
    <property type="evidence" value="ECO:0007669"/>
    <property type="project" value="InterPro"/>
</dbReference>
<evidence type="ECO:0000259" key="4">
    <source>
        <dbReference type="Pfam" id="PF00534"/>
    </source>
</evidence>
<dbReference type="Proteomes" id="UP000055060">
    <property type="component" value="Unassembled WGS sequence"/>
</dbReference>
<dbReference type="GO" id="GO:0016758">
    <property type="term" value="F:hexosyltransferase activity"/>
    <property type="evidence" value="ECO:0007669"/>
    <property type="project" value="InterPro"/>
</dbReference>
<evidence type="ECO:0000313" key="6">
    <source>
        <dbReference type="EMBL" id="GAP13927.1"/>
    </source>
</evidence>
<proteinExistence type="inferred from homology"/>
<dbReference type="AlphaFoldDB" id="A0A0S7B996"/>
<dbReference type="Pfam" id="PF00534">
    <property type="entry name" value="Glycos_transf_1"/>
    <property type="match status" value="1"/>
</dbReference>
<dbReference type="OrthoDB" id="9815663at2"/>
<gene>
    <name evidence="6" type="ORF">LARV_01686</name>
</gene>
<evidence type="ECO:0000313" key="7">
    <source>
        <dbReference type="Proteomes" id="UP000055060"/>
    </source>
</evidence>
<dbReference type="SUPFAM" id="SSF53756">
    <property type="entry name" value="UDP-Glycosyltransferase/glycogen phosphorylase"/>
    <property type="match status" value="1"/>
</dbReference>
<evidence type="ECO:0000256" key="3">
    <source>
        <dbReference type="ARBA" id="ARBA00022679"/>
    </source>
</evidence>
<keyword evidence="3 6" id="KW-0808">Transferase</keyword>
<name>A0A0S7B996_9CHLR</name>
<dbReference type="Pfam" id="PF06925">
    <property type="entry name" value="MGDG_synth"/>
    <property type="match status" value="1"/>
</dbReference>
<dbReference type="Gene3D" id="3.40.50.2000">
    <property type="entry name" value="Glycogen Phosphorylase B"/>
    <property type="match status" value="2"/>
</dbReference>
<dbReference type="STRING" id="360412.LARV_01686"/>
<accession>A0A0S7B996</accession>
<dbReference type="PANTHER" id="PTHR43025:SF3">
    <property type="entry name" value="MONOGALACTOSYLDIACYLGLYCEROL SYNTHASE 1, CHLOROPLASTIC"/>
    <property type="match status" value="1"/>
</dbReference>
<evidence type="ECO:0000256" key="2">
    <source>
        <dbReference type="ARBA" id="ARBA00022676"/>
    </source>
</evidence>
<dbReference type="EMBL" id="DF967972">
    <property type="protein sequence ID" value="GAP13927.1"/>
    <property type="molecule type" value="Genomic_DNA"/>
</dbReference>